<feature type="non-terminal residue" evidence="2">
    <location>
        <position position="1"/>
    </location>
</feature>
<evidence type="ECO:0000256" key="1">
    <source>
        <dbReference type="SAM" id="MobiDB-lite"/>
    </source>
</evidence>
<proteinExistence type="predicted"/>
<reference evidence="2" key="1">
    <citation type="submission" date="2014-12" db="EMBL/GenBank/DDBJ databases">
        <title>Insight into the proteome of Arion vulgaris.</title>
        <authorList>
            <person name="Aradska J."/>
            <person name="Bulat T."/>
            <person name="Smidak R."/>
            <person name="Sarate P."/>
            <person name="Gangsoo J."/>
            <person name="Sialana F."/>
            <person name="Bilban M."/>
            <person name="Lubec G."/>
        </authorList>
    </citation>
    <scope>NUCLEOTIDE SEQUENCE</scope>
    <source>
        <tissue evidence="2">Skin</tissue>
    </source>
</reference>
<dbReference type="EMBL" id="HACG01008095">
    <property type="protein sequence ID" value="CEK54960.1"/>
    <property type="molecule type" value="Transcribed_RNA"/>
</dbReference>
<protein>
    <submittedName>
        <fullName evidence="2">Uncharacterized protein</fullName>
    </submittedName>
</protein>
<accession>A0A0B6YHI5</accession>
<sequence length="49" mass="5288">GDDLNKAGKQIATSAFQFLDSYLSDDDGTESLRESPPLSPRGLRAGQVY</sequence>
<gene>
    <name evidence="2" type="primary">ORF24021</name>
</gene>
<organism evidence="2">
    <name type="scientific">Arion vulgaris</name>
    <dbReference type="NCBI Taxonomy" id="1028688"/>
    <lineage>
        <taxon>Eukaryota</taxon>
        <taxon>Metazoa</taxon>
        <taxon>Spiralia</taxon>
        <taxon>Lophotrochozoa</taxon>
        <taxon>Mollusca</taxon>
        <taxon>Gastropoda</taxon>
        <taxon>Heterobranchia</taxon>
        <taxon>Euthyneura</taxon>
        <taxon>Panpulmonata</taxon>
        <taxon>Eupulmonata</taxon>
        <taxon>Stylommatophora</taxon>
        <taxon>Helicina</taxon>
        <taxon>Arionoidea</taxon>
        <taxon>Arionidae</taxon>
        <taxon>Arion</taxon>
    </lineage>
</organism>
<name>A0A0B6YHI5_9EUPU</name>
<evidence type="ECO:0000313" key="2">
    <source>
        <dbReference type="EMBL" id="CEK54960.1"/>
    </source>
</evidence>
<feature type="region of interest" description="Disordered" evidence="1">
    <location>
        <begin position="25"/>
        <end position="49"/>
    </location>
</feature>
<dbReference type="AlphaFoldDB" id="A0A0B6YHI5"/>